<feature type="compositionally biased region" description="Pro residues" evidence="1">
    <location>
        <begin position="414"/>
        <end position="430"/>
    </location>
</feature>
<reference evidence="3 4" key="1">
    <citation type="submission" date="2019-06" db="EMBL/GenBank/DDBJ databases">
        <title>Genome of new Rhodobacteraceae sp. SM1903.</title>
        <authorList>
            <person name="Ren X."/>
        </authorList>
    </citation>
    <scope>NUCLEOTIDE SEQUENCE [LARGE SCALE GENOMIC DNA]</scope>
    <source>
        <strain evidence="3 4">SM1903</strain>
    </source>
</reference>
<dbReference type="SUPFAM" id="SSF53474">
    <property type="entry name" value="alpha/beta-Hydrolases"/>
    <property type="match status" value="1"/>
</dbReference>
<dbReference type="EMBL" id="VFFF01000001">
    <property type="protein sequence ID" value="TNY32303.1"/>
    <property type="molecule type" value="Genomic_DNA"/>
</dbReference>
<dbReference type="Proteomes" id="UP000314011">
    <property type="component" value="Unassembled WGS sequence"/>
</dbReference>
<keyword evidence="4" id="KW-1185">Reference proteome</keyword>
<comment type="caution">
    <text evidence="3">The sequence shown here is derived from an EMBL/GenBank/DDBJ whole genome shotgun (WGS) entry which is preliminary data.</text>
</comment>
<dbReference type="PANTHER" id="PTHR33840">
    <property type="match status" value="1"/>
</dbReference>
<protein>
    <submittedName>
        <fullName evidence="3">DUF2235 domain-containing protein</fullName>
    </submittedName>
</protein>
<organism evidence="3 4">
    <name type="scientific">Pelagovum pacificum</name>
    <dbReference type="NCBI Taxonomy" id="2588711"/>
    <lineage>
        <taxon>Bacteria</taxon>
        <taxon>Pseudomonadati</taxon>
        <taxon>Pseudomonadota</taxon>
        <taxon>Alphaproteobacteria</taxon>
        <taxon>Rhodobacterales</taxon>
        <taxon>Paracoccaceae</taxon>
        <taxon>Pelagovum</taxon>
    </lineage>
</organism>
<dbReference type="InterPro" id="IPR018712">
    <property type="entry name" value="Tle1-like_cat"/>
</dbReference>
<dbReference type="OrthoDB" id="4378831at2"/>
<dbReference type="RefSeq" id="WP_140192982.1">
    <property type="nucleotide sequence ID" value="NZ_CP065915.1"/>
</dbReference>
<evidence type="ECO:0000256" key="1">
    <source>
        <dbReference type="SAM" id="MobiDB-lite"/>
    </source>
</evidence>
<evidence type="ECO:0000313" key="3">
    <source>
        <dbReference type="EMBL" id="TNY32303.1"/>
    </source>
</evidence>
<dbReference type="PANTHER" id="PTHR33840:SF1">
    <property type="entry name" value="TLE1 PHOSPHOLIPASE DOMAIN-CONTAINING PROTEIN"/>
    <property type="match status" value="1"/>
</dbReference>
<feature type="domain" description="T6SS Phospholipase effector Tle1-like catalytic" evidence="2">
    <location>
        <begin position="3"/>
        <end position="287"/>
    </location>
</feature>
<evidence type="ECO:0000313" key="4">
    <source>
        <dbReference type="Proteomes" id="UP000314011"/>
    </source>
</evidence>
<accession>A0A5C5GC31</accession>
<name>A0A5C5GC31_9RHOB</name>
<dbReference type="Pfam" id="PF09994">
    <property type="entry name" value="T6SS_Tle1-like_cat"/>
    <property type="match status" value="1"/>
</dbReference>
<dbReference type="AlphaFoldDB" id="A0A5C5GC31"/>
<dbReference type="Gene3D" id="3.40.50.1820">
    <property type="entry name" value="alpha/beta hydrolase"/>
    <property type="match status" value="1"/>
</dbReference>
<sequence length="430" mass="48361">MGRRIVICIDGTGNEVGPNETNILKLYKALEQSGDQLVHYVPGVGTFEGSRLSSNAAVRKTRAVLGLAFGWGLEDDVLDAYRFLCRNWQGSTDRIYIFGFSRGAYAARMLAGFIHNFGLVERDYGRLLPKVFRAYRAVTDADCDAPANEVFRSLRRYVDVMRPHQGVPIRALGLFDTVSSIIRFRRPLHNLRHHGSLVEQGTHANVRTNCSVRIVRHACALDERRSLFRNLGWERTDYFGNRFRVASKRRQQYVEQRWFAGYHGDIGGSPPEDRSGVGKVTLLWMLDGIAADEAAADAEDARAIGNVPSRSEPSTGLTFRRGARKRYLEGDTTITTVDGLPYARPDPQGPIHGSLKLGWWPLEILPKSMTRREWPPGRPGFIWYFPLVEPRRVPPGHIADPSIAERVRDDPDYDPPNLPDTPPGENPDLS</sequence>
<proteinExistence type="predicted"/>
<feature type="region of interest" description="Disordered" evidence="1">
    <location>
        <begin position="396"/>
        <end position="430"/>
    </location>
</feature>
<dbReference type="InterPro" id="IPR029058">
    <property type="entry name" value="AB_hydrolase_fold"/>
</dbReference>
<gene>
    <name evidence="3" type="ORF">FHY64_03135</name>
</gene>
<evidence type="ECO:0000259" key="2">
    <source>
        <dbReference type="Pfam" id="PF09994"/>
    </source>
</evidence>